<organism evidence="8 9">
    <name type="scientific">Xanthoceras sorbifolium</name>
    <dbReference type="NCBI Taxonomy" id="99658"/>
    <lineage>
        <taxon>Eukaryota</taxon>
        <taxon>Viridiplantae</taxon>
        <taxon>Streptophyta</taxon>
        <taxon>Embryophyta</taxon>
        <taxon>Tracheophyta</taxon>
        <taxon>Spermatophyta</taxon>
        <taxon>Magnoliopsida</taxon>
        <taxon>eudicotyledons</taxon>
        <taxon>Gunneridae</taxon>
        <taxon>Pentapetalae</taxon>
        <taxon>rosids</taxon>
        <taxon>malvids</taxon>
        <taxon>Sapindales</taxon>
        <taxon>Sapindaceae</taxon>
        <taxon>Xanthoceroideae</taxon>
        <taxon>Xanthoceras</taxon>
    </lineage>
</organism>
<evidence type="ECO:0000313" key="9">
    <source>
        <dbReference type="Proteomes" id="UP000827721"/>
    </source>
</evidence>
<feature type="compositionally biased region" description="Polar residues" evidence="6">
    <location>
        <begin position="259"/>
        <end position="274"/>
    </location>
</feature>
<keyword evidence="3" id="KW-0238">DNA-binding</keyword>
<dbReference type="CDD" id="cd11454">
    <property type="entry name" value="bHLH_AtIND_like"/>
    <property type="match status" value="1"/>
</dbReference>
<gene>
    <name evidence="8" type="ORF">JRO89_XS02G0098500</name>
</gene>
<dbReference type="SUPFAM" id="SSF47459">
    <property type="entry name" value="HLH, helix-loop-helix DNA-binding domain"/>
    <property type="match status" value="1"/>
</dbReference>
<feature type="region of interest" description="Disordered" evidence="6">
    <location>
        <begin position="141"/>
        <end position="275"/>
    </location>
</feature>
<keyword evidence="5" id="KW-0539">Nucleus</keyword>
<proteinExistence type="predicted"/>
<dbReference type="PROSITE" id="PS50888">
    <property type="entry name" value="BHLH"/>
    <property type="match status" value="1"/>
</dbReference>
<dbReference type="Gene3D" id="4.10.280.10">
    <property type="entry name" value="Helix-loop-helix DNA-binding domain"/>
    <property type="match status" value="1"/>
</dbReference>
<feature type="compositionally biased region" description="Polar residues" evidence="6">
    <location>
        <begin position="283"/>
        <end position="297"/>
    </location>
</feature>
<feature type="domain" description="BHLH" evidence="7">
    <location>
        <begin position="292"/>
        <end position="341"/>
    </location>
</feature>
<sequence>MEHMGAICEGEWSTLSGMYSNEEADFMAQLLGNCPLPNEFDGSTSLGNQSTFWPSHGSIINMEGGNQNSSYFSFEFDNTSSYSFSQGSSTYSGGSTSVLFPTSSQESYYLSDTNPILATNNISMSMDFCMGDANNTSSYLIEGDDCSNQEMSDGNAEDQSGGNQPELDLSVNKTTLPKLESEMQAPEPPVTEEKLKIPSENPQKRSRNTADVVQKDKRNLRSKKNQKAVSTSNNEEYNNNNAGLNRPTSSGCCSEDDSNVSQEPNGGEDSSMSSKGKVALNLNGKTRASRGSATDPQSLYARKRRERINERLRILQNLVPNGTKVDISTMLEEAVLYVKFLQLQIKLLSSDDLWMYAPIAYNGMNIGLDLQITTTTLS</sequence>
<feature type="region of interest" description="Disordered" evidence="6">
    <location>
        <begin position="283"/>
        <end position="302"/>
    </location>
</feature>
<comment type="caution">
    <text evidence="8">The sequence shown here is derived from an EMBL/GenBank/DDBJ whole genome shotgun (WGS) entry which is preliminary data.</text>
</comment>
<evidence type="ECO:0000256" key="4">
    <source>
        <dbReference type="ARBA" id="ARBA00023163"/>
    </source>
</evidence>
<keyword evidence="4" id="KW-0804">Transcription</keyword>
<dbReference type="InterPro" id="IPR036638">
    <property type="entry name" value="HLH_DNA-bd_sf"/>
</dbReference>
<dbReference type="EMBL" id="JAFEMO010000002">
    <property type="protein sequence ID" value="KAH7575398.1"/>
    <property type="molecule type" value="Genomic_DNA"/>
</dbReference>
<dbReference type="SMART" id="SM00353">
    <property type="entry name" value="HLH"/>
    <property type="match status" value="1"/>
</dbReference>
<evidence type="ECO:0000256" key="6">
    <source>
        <dbReference type="SAM" id="MobiDB-lite"/>
    </source>
</evidence>
<protein>
    <recommendedName>
        <fullName evidence="7">BHLH domain-containing protein</fullName>
    </recommendedName>
</protein>
<evidence type="ECO:0000259" key="7">
    <source>
        <dbReference type="PROSITE" id="PS50888"/>
    </source>
</evidence>
<dbReference type="Proteomes" id="UP000827721">
    <property type="component" value="Unassembled WGS sequence"/>
</dbReference>
<accession>A0ABQ8IFK3</accession>
<dbReference type="InterPro" id="IPR045843">
    <property type="entry name" value="IND-like"/>
</dbReference>
<evidence type="ECO:0000313" key="8">
    <source>
        <dbReference type="EMBL" id="KAH7575398.1"/>
    </source>
</evidence>
<keyword evidence="9" id="KW-1185">Reference proteome</keyword>
<feature type="compositionally biased region" description="Polar residues" evidence="6">
    <location>
        <begin position="148"/>
        <end position="163"/>
    </location>
</feature>
<dbReference type="Pfam" id="PF00010">
    <property type="entry name" value="HLH"/>
    <property type="match status" value="1"/>
</dbReference>
<evidence type="ECO:0000256" key="5">
    <source>
        <dbReference type="ARBA" id="ARBA00023242"/>
    </source>
</evidence>
<name>A0ABQ8IFK3_9ROSI</name>
<dbReference type="InterPro" id="IPR011598">
    <property type="entry name" value="bHLH_dom"/>
</dbReference>
<evidence type="ECO:0000256" key="1">
    <source>
        <dbReference type="ARBA" id="ARBA00004123"/>
    </source>
</evidence>
<feature type="compositionally biased region" description="Polar residues" evidence="6">
    <location>
        <begin position="242"/>
        <end position="252"/>
    </location>
</feature>
<evidence type="ECO:0000256" key="3">
    <source>
        <dbReference type="ARBA" id="ARBA00023125"/>
    </source>
</evidence>
<comment type="subcellular location">
    <subcellularLocation>
        <location evidence="1">Nucleus</location>
    </subcellularLocation>
</comment>
<dbReference type="PANTHER" id="PTHR16223">
    <property type="entry name" value="TRANSCRIPTION FACTOR BHLH83-RELATED"/>
    <property type="match status" value="1"/>
</dbReference>
<evidence type="ECO:0000256" key="2">
    <source>
        <dbReference type="ARBA" id="ARBA00023015"/>
    </source>
</evidence>
<dbReference type="PANTHER" id="PTHR16223:SF338">
    <property type="entry name" value="TRANSCRIPTION FACTOR RSL2"/>
    <property type="match status" value="1"/>
</dbReference>
<keyword evidence="2" id="KW-0805">Transcription regulation</keyword>
<reference evidence="8 9" key="1">
    <citation type="submission" date="2021-02" db="EMBL/GenBank/DDBJ databases">
        <title>Plant Genome Project.</title>
        <authorList>
            <person name="Zhang R.-G."/>
        </authorList>
    </citation>
    <scope>NUCLEOTIDE SEQUENCE [LARGE SCALE GENOMIC DNA]</scope>
    <source>
        <tissue evidence="8">Leaves</tissue>
    </source>
</reference>